<dbReference type="Proteomes" id="UP000461162">
    <property type="component" value="Unassembled WGS sequence"/>
</dbReference>
<keyword evidence="4" id="KW-1185">Reference proteome</keyword>
<dbReference type="PROSITE" id="PS51257">
    <property type="entry name" value="PROKAR_LIPOPROTEIN"/>
    <property type="match status" value="1"/>
</dbReference>
<reference evidence="3 4" key="1">
    <citation type="submission" date="2019-11" db="EMBL/GenBank/DDBJ databases">
        <title>Pseudodesulfovibrio alkaliphilus, sp. nov., an alkaliphilic sulfate-reducing bacteria from mud volcano of Taman peninsula, Russia.</title>
        <authorList>
            <person name="Frolova A."/>
            <person name="Merkel A.Y."/>
            <person name="Slobodkin A.I."/>
        </authorList>
    </citation>
    <scope>NUCLEOTIDE SEQUENCE [LARGE SCALE GENOMIC DNA]</scope>
    <source>
        <strain evidence="3 4">F-1</strain>
    </source>
</reference>
<protein>
    <submittedName>
        <fullName evidence="3">VacJ family lipoprotein</fullName>
    </submittedName>
</protein>
<dbReference type="GO" id="GO:0016020">
    <property type="term" value="C:membrane"/>
    <property type="evidence" value="ECO:0007669"/>
    <property type="project" value="InterPro"/>
</dbReference>
<name>A0A7K1KPE4_9BACT</name>
<keyword evidence="2" id="KW-0732">Signal</keyword>
<evidence type="ECO:0000313" key="4">
    <source>
        <dbReference type="Proteomes" id="UP000461162"/>
    </source>
</evidence>
<evidence type="ECO:0000313" key="3">
    <source>
        <dbReference type="EMBL" id="MUM77963.1"/>
    </source>
</evidence>
<dbReference type="GO" id="GO:0120010">
    <property type="term" value="P:intermembrane phospholipid transfer"/>
    <property type="evidence" value="ECO:0007669"/>
    <property type="project" value="TreeGrafter"/>
</dbReference>
<evidence type="ECO:0000256" key="2">
    <source>
        <dbReference type="ARBA" id="ARBA00022729"/>
    </source>
</evidence>
<dbReference type="PANTHER" id="PTHR30035">
    <property type="entry name" value="LIPOPROTEIN VACJ-RELATED"/>
    <property type="match status" value="1"/>
</dbReference>
<dbReference type="EMBL" id="WODC01000006">
    <property type="protein sequence ID" value="MUM77963.1"/>
    <property type="molecule type" value="Genomic_DNA"/>
</dbReference>
<dbReference type="PRINTS" id="PR01805">
    <property type="entry name" value="VACJLIPOPROT"/>
</dbReference>
<organism evidence="3 4">
    <name type="scientific">Pseudodesulfovibrio alkaliphilus</name>
    <dbReference type="NCBI Taxonomy" id="2661613"/>
    <lineage>
        <taxon>Bacteria</taxon>
        <taxon>Pseudomonadati</taxon>
        <taxon>Thermodesulfobacteriota</taxon>
        <taxon>Desulfovibrionia</taxon>
        <taxon>Desulfovibrionales</taxon>
        <taxon>Desulfovibrionaceae</taxon>
    </lineage>
</organism>
<dbReference type="AlphaFoldDB" id="A0A7K1KPE4"/>
<comment type="caution">
    <text evidence="3">The sequence shown here is derived from an EMBL/GenBank/DDBJ whole genome shotgun (WGS) entry which is preliminary data.</text>
</comment>
<accession>A0A7K1KPE4</accession>
<proteinExistence type="inferred from homology"/>
<comment type="similarity">
    <text evidence="1">Belongs to the MlaA family.</text>
</comment>
<keyword evidence="3" id="KW-0449">Lipoprotein</keyword>
<gene>
    <name evidence="3" type="ORF">GKC30_09985</name>
</gene>
<evidence type="ECO:0000256" key="1">
    <source>
        <dbReference type="ARBA" id="ARBA00010634"/>
    </source>
</evidence>
<dbReference type="PANTHER" id="PTHR30035:SF3">
    <property type="entry name" value="INTERMEMBRANE PHOSPHOLIPID TRANSPORT SYSTEM LIPOPROTEIN MLAA"/>
    <property type="match status" value="1"/>
</dbReference>
<sequence length="270" mass="30039">MRARSWPLSAVLACVPLALVLVLGGCGAAVTKRADPALNLEPTGFRTEVNHWPQAGGNDLDFMEVYDPWEPMNRHIYDFNAGLDTYVLLPAVGVYRTVLPAPARKGVSNVINNLNELPVLVNCVLQGKVRKGAITTSRFLINSTFGLLGVMDLASDAPRLQRQDEDVGQTLGFWGVGNGPYFVMPGFGPSNLRDTVGFGGDSLLLYLEMMQVYRLAGVRNTWDTAVAEMVVRTINRRANVPFRYHQTGSPFEYELVRYIYTKKRELDIQR</sequence>
<dbReference type="Pfam" id="PF04333">
    <property type="entry name" value="MlaA"/>
    <property type="match status" value="1"/>
</dbReference>
<dbReference type="InterPro" id="IPR007428">
    <property type="entry name" value="MlaA"/>
</dbReference>